<proteinExistence type="predicted"/>
<evidence type="ECO:0000313" key="1">
    <source>
        <dbReference type="EMBL" id="QHS77605.1"/>
    </source>
</evidence>
<protein>
    <submittedName>
        <fullName evidence="1">Uncharacterized protein</fullName>
    </submittedName>
</protein>
<organism evidence="1">
    <name type="scientific">viral metagenome</name>
    <dbReference type="NCBI Taxonomy" id="1070528"/>
    <lineage>
        <taxon>unclassified sequences</taxon>
        <taxon>metagenomes</taxon>
        <taxon>organismal metagenomes</taxon>
    </lineage>
</organism>
<dbReference type="Gene3D" id="3.90.550.10">
    <property type="entry name" value="Spore Coat Polysaccharide Biosynthesis Protein SpsA, Chain A"/>
    <property type="match status" value="1"/>
</dbReference>
<accession>A0A6C0ADY5</accession>
<dbReference type="SUPFAM" id="SSF53448">
    <property type="entry name" value="Nucleotide-diphospho-sugar transferases"/>
    <property type="match status" value="1"/>
</dbReference>
<reference evidence="1" key="1">
    <citation type="journal article" date="2020" name="Nature">
        <title>Giant virus diversity and host interactions through global metagenomics.</title>
        <authorList>
            <person name="Schulz F."/>
            <person name="Roux S."/>
            <person name="Paez-Espino D."/>
            <person name="Jungbluth S."/>
            <person name="Walsh D.A."/>
            <person name="Denef V.J."/>
            <person name="McMahon K.D."/>
            <person name="Konstantinidis K.T."/>
            <person name="Eloe-Fadrosh E.A."/>
            <person name="Kyrpides N.C."/>
            <person name="Woyke T."/>
        </authorList>
    </citation>
    <scope>NUCLEOTIDE SEQUENCE</scope>
    <source>
        <strain evidence="1">GVMAG-S-1021933-23</strain>
    </source>
</reference>
<sequence length="156" mass="18615">MKEILLNTENIPDPLYVIFIDGDDLVSKNKTNKMFKAIKKYNLEIITIVSKFYDNDKLVNDFLETTSDIILLALENKFIFKNDNKSYFINQLFVSGEDTPTMIVPYKILKKYLLKTKDLDNNYSDVNFYKYLVNKKLVLFIPFKEPIYFYRTRCRK</sequence>
<name>A0A6C0ADY5_9ZZZZ</name>
<dbReference type="AlphaFoldDB" id="A0A6C0ADY5"/>
<dbReference type="EMBL" id="MN740593">
    <property type="protein sequence ID" value="QHS77605.1"/>
    <property type="molecule type" value="Genomic_DNA"/>
</dbReference>
<dbReference type="InterPro" id="IPR029044">
    <property type="entry name" value="Nucleotide-diphossugar_trans"/>
</dbReference>